<dbReference type="Gene3D" id="2.160.20.10">
    <property type="entry name" value="Single-stranded right-handed beta-helix, Pectin lyase-like"/>
    <property type="match status" value="1"/>
</dbReference>
<feature type="signal peptide" evidence="1">
    <location>
        <begin position="1"/>
        <end position="32"/>
    </location>
</feature>
<dbReference type="EMBL" id="JAAGOB010000007">
    <property type="protein sequence ID" value="NED96607.1"/>
    <property type="molecule type" value="Genomic_DNA"/>
</dbReference>
<dbReference type="InterPro" id="IPR006311">
    <property type="entry name" value="TAT_signal"/>
</dbReference>
<keyword evidence="4" id="KW-1185">Reference proteome</keyword>
<dbReference type="AlphaFoldDB" id="A0A6N9YNT3"/>
<reference evidence="3 4" key="1">
    <citation type="submission" date="2020-02" db="EMBL/GenBank/DDBJ databases">
        <authorList>
            <person name="Li X.-J."/>
            <person name="Feng X.-M."/>
        </authorList>
    </citation>
    <scope>NUCLEOTIDE SEQUENCE [LARGE SCALE GENOMIC DNA]</scope>
    <source>
        <strain evidence="3 4">CGMCC 4.7225</strain>
    </source>
</reference>
<dbReference type="InterPro" id="IPR039448">
    <property type="entry name" value="Beta_helix"/>
</dbReference>
<name>A0A6N9YNT3_9ACTN</name>
<dbReference type="InterPro" id="IPR012334">
    <property type="entry name" value="Pectin_lyas_fold"/>
</dbReference>
<dbReference type="RefSeq" id="WP_163819384.1">
    <property type="nucleotide sequence ID" value="NZ_JAAGOB010000007.1"/>
</dbReference>
<dbReference type="InterPro" id="IPR006626">
    <property type="entry name" value="PbH1"/>
</dbReference>
<dbReference type="PROSITE" id="PS51318">
    <property type="entry name" value="TAT"/>
    <property type="match status" value="1"/>
</dbReference>
<organism evidence="3 4">
    <name type="scientific">Phytoactinopolyspora alkaliphila</name>
    <dbReference type="NCBI Taxonomy" id="1783498"/>
    <lineage>
        <taxon>Bacteria</taxon>
        <taxon>Bacillati</taxon>
        <taxon>Actinomycetota</taxon>
        <taxon>Actinomycetes</taxon>
        <taxon>Jiangellales</taxon>
        <taxon>Jiangellaceae</taxon>
        <taxon>Phytoactinopolyspora</taxon>
    </lineage>
</organism>
<keyword evidence="1" id="KW-0732">Signal</keyword>
<sequence length="529" mass="55099">MSTSSGLSRRSFLGAAALAPVAGLATASLATAGASSPASDLAAQYPTFDLRADFGAVGNGQTNDTAAFQAAAAAIIAAGGGTLIIPPATYIVGIQGVDSSPGTPYYPMQDIFFIPRTTPVQYLRIEGAGATMRLASGLRYGSFHPETGAVFNPPGSGSFWDEAYAAEVRWMIGVEGSTNVAIDGLELDGNSANLVLGGRWGDTGRQMKGTGIRILRCSDVAITNVYSHHHALDGVTIGYGGLTSASPATPHTLTNVVSEYNGRQGLSWTGGRGLTCVNCSFNHTGRGAIRSAPAAGVDIEPESSVTFDGLFIGCEFIDNAGWGLNAANDQYGEAGHSSFEDCTFWGTTTYSCYTNYPGMKFGGCRFYGAANVGYGSSDLSLAARYTECLFEDRAWTNGQVYREGAAGVILSDSGNTGQNVAYTACTFIARGGRGIYFTSNSAIKRLTDCDFLHGHAGVTADSYQSRIYGAVVAGCRFTEDMPAGTTTRWSILTSGVTVTNGSDGRRTHVTGPTVRWGSVTGPVGDIPNT</sequence>
<comment type="caution">
    <text evidence="3">The sequence shown here is derived from an EMBL/GenBank/DDBJ whole genome shotgun (WGS) entry which is preliminary data.</text>
</comment>
<proteinExistence type="predicted"/>
<dbReference type="Pfam" id="PF13229">
    <property type="entry name" value="Beta_helix"/>
    <property type="match status" value="1"/>
</dbReference>
<evidence type="ECO:0000313" key="4">
    <source>
        <dbReference type="Proteomes" id="UP000469185"/>
    </source>
</evidence>
<dbReference type="SUPFAM" id="SSF51126">
    <property type="entry name" value="Pectin lyase-like"/>
    <property type="match status" value="1"/>
</dbReference>
<dbReference type="InterPro" id="IPR011050">
    <property type="entry name" value="Pectin_lyase_fold/virulence"/>
</dbReference>
<evidence type="ECO:0000313" key="3">
    <source>
        <dbReference type="EMBL" id="NED96607.1"/>
    </source>
</evidence>
<dbReference type="Proteomes" id="UP000469185">
    <property type="component" value="Unassembled WGS sequence"/>
</dbReference>
<evidence type="ECO:0000256" key="1">
    <source>
        <dbReference type="SAM" id="SignalP"/>
    </source>
</evidence>
<gene>
    <name evidence="3" type="ORF">G1H11_14955</name>
</gene>
<accession>A0A6N9YNT3</accession>
<feature type="domain" description="Right handed beta helix" evidence="2">
    <location>
        <begin position="265"/>
        <end position="442"/>
    </location>
</feature>
<protein>
    <recommendedName>
        <fullName evidence="2">Right handed beta helix domain-containing protein</fullName>
    </recommendedName>
</protein>
<evidence type="ECO:0000259" key="2">
    <source>
        <dbReference type="Pfam" id="PF13229"/>
    </source>
</evidence>
<feature type="chain" id="PRO_5039502524" description="Right handed beta helix domain-containing protein" evidence="1">
    <location>
        <begin position="33"/>
        <end position="529"/>
    </location>
</feature>
<dbReference type="SMART" id="SM00710">
    <property type="entry name" value="PbH1"/>
    <property type="match status" value="5"/>
</dbReference>